<evidence type="ECO:0000313" key="1">
    <source>
        <dbReference type="EMBL" id="KAG8006785.1"/>
    </source>
</evidence>
<protein>
    <submittedName>
        <fullName evidence="1">StAR-related lipid transfer protein 3</fullName>
    </submittedName>
</protein>
<dbReference type="Proteomes" id="UP000805704">
    <property type="component" value="Chromosome 20"/>
</dbReference>
<dbReference type="EMBL" id="CM024808">
    <property type="protein sequence ID" value="KAG8006785.1"/>
    <property type="molecule type" value="Genomic_DNA"/>
</dbReference>
<name>A0ACB7EX23_NIBAL</name>
<evidence type="ECO:0000313" key="2">
    <source>
        <dbReference type="Proteomes" id="UP000805704"/>
    </source>
</evidence>
<reference evidence="1" key="1">
    <citation type="submission" date="2020-04" db="EMBL/GenBank/DDBJ databases">
        <title>A chromosome-scale assembly and high-density genetic map of the yellow drum (Nibea albiflora) genome.</title>
        <authorList>
            <person name="Xu D."/>
            <person name="Zhang W."/>
            <person name="Chen R."/>
            <person name="Tan P."/>
            <person name="Wang L."/>
            <person name="Song H."/>
            <person name="Tian L."/>
            <person name="Zhu Q."/>
            <person name="Wang B."/>
        </authorList>
    </citation>
    <scope>NUCLEOTIDE SEQUENCE</scope>
    <source>
        <strain evidence="1">ZJHYS-2018</strain>
    </source>
</reference>
<keyword evidence="2" id="KW-1185">Reference proteome</keyword>
<comment type="caution">
    <text evidence="1">The sequence shown here is derived from an EMBL/GenBank/DDBJ whole genome shotgun (WGS) entry which is preliminary data.</text>
</comment>
<sequence length="794" mass="89312">MDPSVSTEVEGEPKERKKIQFAVPASAPTNLDPRQVEMIRRRRPTPATLFRVADQSSPEDDQSTHQWVVGENGVLKPKRVNPNVYQPPSLRAVQKMAEAHMQNLGVYPAFEDPCEGEEDEDQWQGEEGEDTSPTKVAGGVSCLAAGMPGGEYGELGGSLPAIASLNASYSTSLSLPSPYLMVPPAERRAISDVRRTFLLFVTFDLLFISLLWIIELNIKSSIKDSLENEVIHYNYGSSFFDIFLLAVFRFLCLQVGYAAFRLKHWWVIAVTTLVTSVFLVVKVIISNILSEYAFGYVLPITSFVVAWLETWFLDFKVFTQEAEEERAYLAVVNAACERAPMIYPRAVSDGQFYSPPESIAGSEEDLDEEGLGRRAVTAQDMGDSVYTLEIPFHGKTFILKAFMQCPAELVYQEVILQPEKMVQWNRTVSVCQILQRVDDNTLVSYDVSAGAAGGVVSARDFVNVRRVERKRDCYLSAGMATDHEAKPPCGRYVRGENGPGGFVVLKSSSNPSVCTFIWVLNTDLKGRLPRYLIHQSLAATMFEFMTHLRQRIAEMGSAFNRFCMQFCCCCCCIDDEEDEDEKQPLVPQDPLEYFNREVQKRRDEETNLWSTPGDPSHSERDDDRVLYSLLQARNKTRMGSSGYRRLSVDIEAMRDTRREVRDKWQTILENLGFMAEAESLLTVSAGASHDRMRNASAARAMLNTLHSETSIFSSREPPPERYLFILDRLLYLDIAEDFLAKAKRFYPPKYDSDEETPGLAINLPLLLARVEAMNGGGIEDDESGKEDGNLSDRS</sequence>
<accession>A0ACB7EX23</accession>
<gene>
    <name evidence="1" type="primary">STARD3</name>
    <name evidence="1" type="ORF">GBF38_022804</name>
</gene>
<organism evidence="1 2">
    <name type="scientific">Nibea albiflora</name>
    <name type="common">Yellow drum</name>
    <name type="synonym">Corvina albiflora</name>
    <dbReference type="NCBI Taxonomy" id="240163"/>
    <lineage>
        <taxon>Eukaryota</taxon>
        <taxon>Metazoa</taxon>
        <taxon>Chordata</taxon>
        <taxon>Craniata</taxon>
        <taxon>Vertebrata</taxon>
        <taxon>Euteleostomi</taxon>
        <taxon>Actinopterygii</taxon>
        <taxon>Neopterygii</taxon>
        <taxon>Teleostei</taxon>
        <taxon>Neoteleostei</taxon>
        <taxon>Acanthomorphata</taxon>
        <taxon>Eupercaria</taxon>
        <taxon>Sciaenidae</taxon>
        <taxon>Nibea</taxon>
    </lineage>
</organism>
<proteinExistence type="predicted"/>